<keyword evidence="2" id="KW-1185">Reference proteome</keyword>
<proteinExistence type="predicted"/>
<name>A0A2N3I9I9_9BACT</name>
<dbReference type="RefSeq" id="WP_101309529.1">
    <property type="nucleotide sequence ID" value="NZ_MVDE01000011.1"/>
</dbReference>
<dbReference type="EMBL" id="MVDE01000011">
    <property type="protein sequence ID" value="PKQ66955.1"/>
    <property type="molecule type" value="Genomic_DNA"/>
</dbReference>
<comment type="caution">
    <text evidence="1">The sequence shown here is derived from an EMBL/GenBank/DDBJ whole genome shotgun (WGS) entry which is preliminary data.</text>
</comment>
<evidence type="ECO:0000313" key="1">
    <source>
        <dbReference type="EMBL" id="PKQ66955.1"/>
    </source>
</evidence>
<sequence>MQLDFTFDTYKKLLKGFIDNNYHFQTFSAYLRNPKDRVVILRHDVDRLPANSLEFARIQSDIGISGSYYFRSRKTGWDEEEIKQINNLGHEIGYHYENLSRVVKKLKSNHDTNQILNFGLKDFETQLTSLRQLVPVETICMHGAPTSRYDNKNLWGKYKYSDFKIIGEPYFDLDFSTVFYLTDTGRRWDGFNFSIRDKINGQQKYWQEKGMVFKSSFDLIDALNQNVLPSKIMITFHPQRWNHLNIDWCKELIFQNIKNPIKWALINLRQKKVLIP</sequence>
<dbReference type="AlphaFoldDB" id="A0A2N3I9I9"/>
<accession>A0A2N3I9I9</accession>
<dbReference type="Proteomes" id="UP000233618">
    <property type="component" value="Unassembled WGS sequence"/>
</dbReference>
<reference evidence="1 2" key="1">
    <citation type="journal article" date="2017" name="Front. Microbiol.">
        <title>Labilibaculum manganireducens gen. nov., sp. nov. and Labilibaculum filiforme sp. nov., Novel Bacteroidetes Isolated from Subsurface Sediments of the Baltic Sea.</title>
        <authorList>
            <person name="Vandieken V."/>
            <person name="Marshall I.P."/>
            <person name="Niemann H."/>
            <person name="Engelen B."/>
            <person name="Cypionka H."/>
        </authorList>
    </citation>
    <scope>NUCLEOTIDE SEQUENCE [LARGE SCALE GENOMIC DNA]</scope>
    <source>
        <strain evidence="1 2">59.10-2M</strain>
    </source>
</reference>
<gene>
    <name evidence="1" type="ORF">BZG01_09135</name>
</gene>
<evidence type="ECO:0008006" key="3">
    <source>
        <dbReference type="Google" id="ProtNLM"/>
    </source>
</evidence>
<protein>
    <recommendedName>
        <fullName evidence="3">NodB homology domain-containing protein</fullName>
    </recommendedName>
</protein>
<evidence type="ECO:0000313" key="2">
    <source>
        <dbReference type="Proteomes" id="UP000233618"/>
    </source>
</evidence>
<organism evidence="1 2">
    <name type="scientific">Labilibaculum manganireducens</name>
    <dbReference type="NCBI Taxonomy" id="1940525"/>
    <lineage>
        <taxon>Bacteria</taxon>
        <taxon>Pseudomonadati</taxon>
        <taxon>Bacteroidota</taxon>
        <taxon>Bacteroidia</taxon>
        <taxon>Marinilabiliales</taxon>
        <taxon>Marinifilaceae</taxon>
        <taxon>Labilibaculum</taxon>
    </lineage>
</organism>